<dbReference type="Gene3D" id="1.10.10.60">
    <property type="entry name" value="Homeodomain-like"/>
    <property type="match status" value="1"/>
</dbReference>
<sequence length="195" mass="23006">MKDKIMQASIRLFDDKGYSETSIQDIVDYLGVTKGSFYYYYKSKQELLKDIHLNYIEGLLEKQEQVLNDSSKGSVDKLYSIIFLVISSIRTQRQSARIFNREGRNLDETHTEEIRQKRQTFRLGFQQMIEEGIKNGSFKPDLRSDILTFGLLGMTNWSFYWFNPEGELSEEELTRIYMDIFLYGIKNEEDGNPRK</sequence>
<evidence type="ECO:0000256" key="1">
    <source>
        <dbReference type="ARBA" id="ARBA00022491"/>
    </source>
</evidence>
<evidence type="ECO:0000259" key="4">
    <source>
        <dbReference type="PROSITE" id="PS50977"/>
    </source>
</evidence>
<dbReference type="PROSITE" id="PS50977">
    <property type="entry name" value="HTH_TETR_2"/>
    <property type="match status" value="1"/>
</dbReference>
<name>A0ABV7A9W5_9BACI</name>
<dbReference type="InterPro" id="IPR009057">
    <property type="entry name" value="Homeodomain-like_sf"/>
</dbReference>
<evidence type="ECO:0000313" key="5">
    <source>
        <dbReference type="EMBL" id="MFC2949665.1"/>
    </source>
</evidence>
<evidence type="ECO:0000313" key="6">
    <source>
        <dbReference type="Proteomes" id="UP001595387"/>
    </source>
</evidence>
<organism evidence="5 6">
    <name type="scientific">Virgibacillus sediminis</name>
    <dbReference type="NCBI Taxonomy" id="202260"/>
    <lineage>
        <taxon>Bacteria</taxon>
        <taxon>Bacillati</taxon>
        <taxon>Bacillota</taxon>
        <taxon>Bacilli</taxon>
        <taxon>Bacillales</taxon>
        <taxon>Bacillaceae</taxon>
        <taxon>Virgibacillus</taxon>
    </lineage>
</organism>
<dbReference type="Pfam" id="PF00440">
    <property type="entry name" value="TetR_N"/>
    <property type="match status" value="1"/>
</dbReference>
<accession>A0ABV7A9W5</accession>
<keyword evidence="1" id="KW-0678">Repressor</keyword>
<comment type="caution">
    <text evidence="5">The sequence shown here is derived from an EMBL/GenBank/DDBJ whole genome shotgun (WGS) entry which is preliminary data.</text>
</comment>
<dbReference type="Gene3D" id="1.10.357.10">
    <property type="entry name" value="Tetracycline Repressor, domain 2"/>
    <property type="match status" value="1"/>
</dbReference>
<dbReference type="PANTHER" id="PTHR43479">
    <property type="entry name" value="ACREF/ENVCD OPERON REPRESSOR-RELATED"/>
    <property type="match status" value="1"/>
</dbReference>
<dbReference type="EMBL" id="JBHRRZ010000038">
    <property type="protein sequence ID" value="MFC2949665.1"/>
    <property type="molecule type" value="Genomic_DNA"/>
</dbReference>
<keyword evidence="6" id="KW-1185">Reference proteome</keyword>
<keyword evidence="2 3" id="KW-0238">DNA-binding</keyword>
<gene>
    <name evidence="5" type="ORF">ACFODW_15190</name>
</gene>
<evidence type="ECO:0000256" key="2">
    <source>
        <dbReference type="ARBA" id="ARBA00023125"/>
    </source>
</evidence>
<dbReference type="PRINTS" id="PR00455">
    <property type="entry name" value="HTHTETR"/>
</dbReference>
<dbReference type="SUPFAM" id="SSF46689">
    <property type="entry name" value="Homeodomain-like"/>
    <property type="match status" value="1"/>
</dbReference>
<feature type="DNA-binding region" description="H-T-H motif" evidence="3">
    <location>
        <begin position="22"/>
        <end position="41"/>
    </location>
</feature>
<dbReference type="SUPFAM" id="SSF48498">
    <property type="entry name" value="Tetracyclin repressor-like, C-terminal domain"/>
    <property type="match status" value="1"/>
</dbReference>
<dbReference type="PANTHER" id="PTHR43479:SF11">
    <property type="entry name" value="ACREF_ENVCD OPERON REPRESSOR-RELATED"/>
    <property type="match status" value="1"/>
</dbReference>
<dbReference type="InterPro" id="IPR050624">
    <property type="entry name" value="HTH-type_Tx_Regulator"/>
</dbReference>
<dbReference type="RefSeq" id="WP_390307636.1">
    <property type="nucleotide sequence ID" value="NZ_JBHRRZ010000038.1"/>
</dbReference>
<dbReference type="InterPro" id="IPR041490">
    <property type="entry name" value="KstR2_TetR_C"/>
</dbReference>
<evidence type="ECO:0000256" key="3">
    <source>
        <dbReference type="PROSITE-ProRule" id="PRU00335"/>
    </source>
</evidence>
<dbReference type="InterPro" id="IPR036271">
    <property type="entry name" value="Tet_transcr_reg_TetR-rel_C_sf"/>
</dbReference>
<proteinExistence type="predicted"/>
<feature type="domain" description="HTH tetR-type" evidence="4">
    <location>
        <begin position="1"/>
        <end position="59"/>
    </location>
</feature>
<dbReference type="Pfam" id="PF17932">
    <property type="entry name" value="TetR_C_24"/>
    <property type="match status" value="1"/>
</dbReference>
<dbReference type="Proteomes" id="UP001595387">
    <property type="component" value="Unassembled WGS sequence"/>
</dbReference>
<protein>
    <submittedName>
        <fullName evidence="5">TetR/AcrR family transcriptional regulator</fullName>
    </submittedName>
</protein>
<reference evidence="6" key="1">
    <citation type="journal article" date="2019" name="Int. J. Syst. Evol. Microbiol.">
        <title>The Global Catalogue of Microorganisms (GCM) 10K type strain sequencing project: providing services to taxonomists for standard genome sequencing and annotation.</title>
        <authorList>
            <consortium name="The Broad Institute Genomics Platform"/>
            <consortium name="The Broad Institute Genome Sequencing Center for Infectious Disease"/>
            <person name="Wu L."/>
            <person name="Ma J."/>
        </authorList>
    </citation>
    <scope>NUCLEOTIDE SEQUENCE [LARGE SCALE GENOMIC DNA]</scope>
    <source>
        <strain evidence="6">KCTC 13193</strain>
    </source>
</reference>
<dbReference type="InterPro" id="IPR001647">
    <property type="entry name" value="HTH_TetR"/>
</dbReference>